<sequence length="89" mass="9030">MLIVALLWGALPSQAQQETSAPIKRPQIALVLSGGGACGLAHIGVLKGLQTLRVPVDMVEGTSMGAVVGGAYASGQSVEELEAFVRAAD</sequence>
<evidence type="ECO:0000259" key="5">
    <source>
        <dbReference type="PROSITE" id="PS51635"/>
    </source>
</evidence>
<dbReference type="PANTHER" id="PTHR14226">
    <property type="entry name" value="NEUROPATHY TARGET ESTERASE/SWISS CHEESE D.MELANOGASTER"/>
    <property type="match status" value="1"/>
</dbReference>
<keyword evidence="2" id="KW-0442">Lipid degradation</keyword>
<dbReference type="EMBL" id="JAJIRN010000001">
    <property type="protein sequence ID" value="MCV2366948.1"/>
    <property type="molecule type" value="Genomic_DNA"/>
</dbReference>
<comment type="caution">
    <text evidence="6">The sequence shown here is derived from an EMBL/GenBank/DDBJ whole genome shotgun (WGS) entry which is preliminary data.</text>
</comment>
<dbReference type="InterPro" id="IPR016035">
    <property type="entry name" value="Acyl_Trfase/lysoPLipase"/>
</dbReference>
<name>A0ABT2Y9J8_9BURK</name>
<dbReference type="PANTHER" id="PTHR14226:SF29">
    <property type="entry name" value="NEUROPATHY TARGET ESTERASE SWS"/>
    <property type="match status" value="1"/>
</dbReference>
<gene>
    <name evidence="6" type="ORF">LNV07_02400</name>
</gene>
<evidence type="ECO:0000256" key="4">
    <source>
        <dbReference type="PROSITE-ProRule" id="PRU01161"/>
    </source>
</evidence>
<dbReference type="PROSITE" id="PS51635">
    <property type="entry name" value="PNPLA"/>
    <property type="match status" value="1"/>
</dbReference>
<evidence type="ECO:0000313" key="6">
    <source>
        <dbReference type="EMBL" id="MCV2366948.1"/>
    </source>
</evidence>
<organism evidence="6 7">
    <name type="scientific">Roseateles oligotrophus</name>
    <dbReference type="NCBI Taxonomy" id="1769250"/>
    <lineage>
        <taxon>Bacteria</taxon>
        <taxon>Pseudomonadati</taxon>
        <taxon>Pseudomonadota</taxon>
        <taxon>Betaproteobacteria</taxon>
        <taxon>Burkholderiales</taxon>
        <taxon>Sphaerotilaceae</taxon>
        <taxon>Roseateles</taxon>
    </lineage>
</organism>
<dbReference type="Proteomes" id="UP001209701">
    <property type="component" value="Unassembled WGS sequence"/>
</dbReference>
<keyword evidence="1" id="KW-0378">Hydrolase</keyword>
<evidence type="ECO:0000256" key="2">
    <source>
        <dbReference type="ARBA" id="ARBA00022963"/>
    </source>
</evidence>
<evidence type="ECO:0000313" key="7">
    <source>
        <dbReference type="Proteomes" id="UP001209701"/>
    </source>
</evidence>
<dbReference type="SUPFAM" id="SSF52151">
    <property type="entry name" value="FabD/lysophospholipase-like"/>
    <property type="match status" value="1"/>
</dbReference>
<protein>
    <submittedName>
        <fullName evidence="6">Patatin-like phospholipase family protein</fullName>
    </submittedName>
</protein>
<dbReference type="RefSeq" id="WP_263569559.1">
    <property type="nucleotide sequence ID" value="NZ_JAJIRN010000001.1"/>
</dbReference>
<feature type="short sequence motif" description="GXSXG" evidence="4">
    <location>
        <begin position="61"/>
        <end position="65"/>
    </location>
</feature>
<keyword evidence="3" id="KW-0443">Lipid metabolism</keyword>
<dbReference type="InterPro" id="IPR050301">
    <property type="entry name" value="NTE"/>
</dbReference>
<comment type="caution">
    <text evidence="4">Lacks conserved residue(s) required for the propagation of feature annotation.</text>
</comment>
<evidence type="ECO:0000256" key="3">
    <source>
        <dbReference type="ARBA" id="ARBA00023098"/>
    </source>
</evidence>
<dbReference type="InterPro" id="IPR002641">
    <property type="entry name" value="PNPLA_dom"/>
</dbReference>
<feature type="domain" description="PNPLA" evidence="5">
    <location>
        <begin position="30"/>
        <end position="89"/>
    </location>
</feature>
<proteinExistence type="predicted"/>
<dbReference type="Pfam" id="PF01734">
    <property type="entry name" value="Patatin"/>
    <property type="match status" value="1"/>
</dbReference>
<reference evidence="6 7" key="1">
    <citation type="submission" date="2021-11" db="EMBL/GenBank/DDBJ databases">
        <authorList>
            <person name="Liang Q."/>
            <person name="Mou H."/>
            <person name="Liu Z."/>
        </authorList>
    </citation>
    <scope>NUCLEOTIDE SEQUENCE [LARGE SCALE GENOMIC DNA]</scope>
    <source>
        <strain evidence="6 7">CHU3</strain>
    </source>
</reference>
<dbReference type="Gene3D" id="3.40.1090.10">
    <property type="entry name" value="Cytosolic phospholipase A2 catalytic domain"/>
    <property type="match status" value="1"/>
</dbReference>
<accession>A0ABT2Y9J8</accession>
<evidence type="ECO:0000256" key="1">
    <source>
        <dbReference type="ARBA" id="ARBA00022801"/>
    </source>
</evidence>
<keyword evidence="7" id="KW-1185">Reference proteome</keyword>
<feature type="short sequence motif" description="GXGXXG" evidence="4">
    <location>
        <begin position="34"/>
        <end position="39"/>
    </location>
</feature>